<gene>
    <name evidence="3" type="ORF">ACHAWO_003633</name>
</gene>
<feature type="compositionally biased region" description="Low complexity" evidence="1">
    <location>
        <begin position="1420"/>
        <end position="1440"/>
    </location>
</feature>
<feature type="region of interest" description="Disordered" evidence="1">
    <location>
        <begin position="1417"/>
        <end position="1554"/>
    </location>
</feature>
<feature type="signal peptide" evidence="2">
    <location>
        <begin position="1"/>
        <end position="36"/>
    </location>
</feature>
<feature type="region of interest" description="Disordered" evidence="1">
    <location>
        <begin position="518"/>
        <end position="795"/>
    </location>
</feature>
<reference evidence="3 4" key="1">
    <citation type="submission" date="2024-10" db="EMBL/GenBank/DDBJ databases">
        <title>Updated reference genomes for cyclostephanoid diatoms.</title>
        <authorList>
            <person name="Roberts W.R."/>
            <person name="Alverson A.J."/>
        </authorList>
    </citation>
    <scope>NUCLEOTIDE SEQUENCE [LARGE SCALE GENOMIC DNA]</scope>
    <source>
        <strain evidence="3 4">AJA010-31</strain>
    </source>
</reference>
<evidence type="ECO:0000313" key="4">
    <source>
        <dbReference type="Proteomes" id="UP001530400"/>
    </source>
</evidence>
<feature type="region of interest" description="Disordered" evidence="1">
    <location>
        <begin position="1894"/>
        <end position="1980"/>
    </location>
</feature>
<feature type="compositionally biased region" description="Low complexity" evidence="1">
    <location>
        <begin position="1228"/>
        <end position="1268"/>
    </location>
</feature>
<feature type="compositionally biased region" description="Polar residues" evidence="1">
    <location>
        <begin position="518"/>
        <end position="565"/>
    </location>
</feature>
<evidence type="ECO:0008006" key="5">
    <source>
        <dbReference type="Google" id="ProtNLM"/>
    </source>
</evidence>
<proteinExistence type="predicted"/>
<dbReference type="InterPro" id="IPR008979">
    <property type="entry name" value="Galactose-bd-like_sf"/>
</dbReference>
<dbReference type="Gene3D" id="2.10.10.90">
    <property type="match status" value="1"/>
</dbReference>
<feature type="chain" id="PRO_5044799495" description="F5/8 type C domain-containing protein" evidence="2">
    <location>
        <begin position="37"/>
        <end position="2321"/>
    </location>
</feature>
<protein>
    <recommendedName>
        <fullName evidence="5">F5/8 type C domain-containing protein</fullName>
    </recommendedName>
</protein>
<feature type="compositionally biased region" description="Low complexity" evidence="1">
    <location>
        <begin position="931"/>
        <end position="948"/>
    </location>
</feature>
<dbReference type="PANTHER" id="PTHR45713">
    <property type="entry name" value="FTP DOMAIN-CONTAINING PROTEIN"/>
    <property type="match status" value="1"/>
</dbReference>
<dbReference type="PANTHER" id="PTHR45713:SF6">
    <property type="entry name" value="F5_8 TYPE C DOMAIN-CONTAINING PROTEIN"/>
    <property type="match status" value="1"/>
</dbReference>
<dbReference type="Gene3D" id="2.60.120.260">
    <property type="entry name" value="Galactose-binding domain-like"/>
    <property type="match status" value="5"/>
</dbReference>
<feature type="compositionally biased region" description="Low complexity" evidence="1">
    <location>
        <begin position="566"/>
        <end position="788"/>
    </location>
</feature>
<sequence length="2321" mass="242373">MTSPSSHWKDKPRGGTGLSIPKLLALLVLGGSRVQAAGRLRAIANQVVSVLPNSFVTHRALSANACVPADVRTIKIESTTGHQIQMFEFKAFTPSGEEVAGSKVATQSSTYRSLPKFAASNAVDGNDSSFSHTDGLNPFWEVDLGQDFSISSVEIKNRWCVSASDPLRCLCRMSAATISLIDAQGSLVKSLGMGDTCETLLLQYNFKCDDAPTQSPVQSPSNTSSTCSVKKLKLESTTMINMFELEVYDSSGINIARQGIASQSSTYNNADKFSASKAIDGQSSTFSHTDNDGSSYWSLDLNGLHDIERVLIRNRFCGNPSDPKNCLCRLSAATLTLYDEQDSVVASRDIGDTCGKLSIEELFGASCLSPATPPRCSASASKIRLESTTGEHLQMFEFQAFAASQNVAFQGSASQSSLLGGNLQFAASNAIDANPKTFSHTGDSQAFWELDLNGPKEIESVVILNRFCKSKNDPNGCLCRMSSAVLTLFDQDGSITAQRTIGDTCNVLTIAESFTSCPLVSTSPTKNPTNAPVTSQPTKGPTNAPVTSQSTKGPTNAPVTSQPTTKGPSLSPSASPSKSPSAGPSTSPSTTPSASPSKSPSTGPSKSPSSSPSKSPFTSPSSSPSTSPSASPSKSPFVSPSKSPFASPSKSPFTSPSSSPSKRPIASPFKSPSISPSKSPSVSPSKSPSASPSSSPSKGPSTSPSKSPSISPSLSPSASPSNSPSASPSTSPSTSPIASPSKSLSVSPSKSSSVSPSKSPSFSPSSSPSQGPSASPSASPSNGPSTSPTMNPTRHCFDQDTITVKIEANSGFPLKLYEVKVFSDGSNKAVLQDSVSSASGSATNSSLAHDDNTITFFYANGTSSWWQIVLAGPGMFVNKVAIYSDRSCDLSGAAITLWDASGNRVAKRTIGSSCNKYIIDEFFMPGCTENPTSSPSTSPSALPSSTPSIMPSETPSAMPSDSPSESLSNSPSDVPSESPSSIPSSLPSASPSSEPSLSPSSSPTKSPSALPSSTPSIMPSETPSAMPSDNPSESPSNSPSDVPSELPSSSPSHSPSESPSISPSSSPTLTCYEKVKYVTLTSTSGNFKVYELRVHSTAGSNAALNQPTNFTSGNEDTGNPSRNAVDSNIDTYAATTSGDGTLEVTLKTGIELLSFEIVLRDSSHLYNGTLELLDASRKSVVRHTIPAQSKTIFYYQENAKCPTDPPSASPSTSPTVSPTLSPTPNPTVSPSSSPSTSPSHSPSTSPSVSPTSSSPTSRPTVSPSASPTLTCYNDARTVRIESTTSQQIGFYEVIVTSSGVNKSPVGNATQSSTNGANVAVNAIDDNIDVYSLTAANDLNAYWQVELDSDYYVNDVIIANLYCGGLPSADAANGNCTCRLSGAVIKLLDSSNLLIVERTLGNTCGQTILMEVFEENPNCRTMSPSTSPSTSPSKNPTKVPTRQPSKNPTKQPSQNPTKQPSKNPTKQPSKNPTQQPSKFPTATPTKQPSKNPTQQPSKFPTTAPTKQPSKKPTKQPSKNPTSAPTKQPSKNPTKSPSTSPTAAPSSSPTSSPTLTCFNNIDQVRIKSTTGDRISVREVEVYSQGINRAANGTATQSSVDSSDPSALATSAIDENVVSYSSTNNETGAYLLIDLRGTFDITSVTIRNRYCSNLLEGDYDSCKCYLSFATIEFIGNGVVVATRAVSNSCTLSDVTETLSSNDRCYPSQSPSLSRSPSESPSTTPSMRPSDSPSLSPSLSLMPTESAVINITITGSTTLTPTSRRRLVLYTIGNLSEDQSNDFIASAKATIEAVVCTGFEICEVRIPDIQLIGSSYVISFIIAVPKVCSTYDCSDSSVLLSQVNQTSTAVLQEAVTNGSLVTTLVQEMTIPTMKALVQGTSATYVMDVVSIEYSPTHPRFPSTTPSQSPSISTKPSANPSLSPSVASSDAPSVNPSLSPSVASSDAPSTSPSANPSLSPSVASSDAPSASPAPTECPDPFSAGITYEEGDMVEKNGIVYQCKTAPNSQWCSTSGYEPGSDQSDTAWGVVGYCTGSIAPTKSPSKISNASGCPSAFSSSAKYEAGDKVSVGSGAGSAIVYECAASPNDVYCNQYEPGNSLKLGWEVRGYCDGTIAPTKTPSYSPNQTPAFQCVVDSERPGDIFPVCPGMADGQYCDGDGDCGSSFCACDAGSAFCDSQSNPCFETHSPTVQTSTYSPTVQKSSYNPTVLTTTYSPTVQTSTYIPTFQNSSPDLFTLGTDRTNKCPGGYVNIANEYDCFQGYQYLASTDSSKTWVLRTGPRSWSSSLDNPGCVVYLYNGSWDFFYNTGGQLPGAQSNRFPVCSLSEV</sequence>
<name>A0ABD3N903_9STRA</name>
<dbReference type="SUPFAM" id="SSF49785">
    <property type="entry name" value="Galactose-binding domain-like"/>
    <property type="match status" value="5"/>
</dbReference>
<keyword evidence="4" id="KW-1185">Reference proteome</keyword>
<feature type="compositionally biased region" description="Low complexity" evidence="1">
    <location>
        <begin position="1897"/>
        <end position="1969"/>
    </location>
</feature>
<keyword evidence="2" id="KW-0732">Signal</keyword>
<feature type="compositionally biased region" description="Polar residues" evidence="1">
    <location>
        <begin position="1441"/>
        <end position="1498"/>
    </location>
</feature>
<dbReference type="Proteomes" id="UP001530400">
    <property type="component" value="Unassembled WGS sequence"/>
</dbReference>
<feature type="region of interest" description="Disordered" evidence="1">
    <location>
        <begin position="1200"/>
        <end position="1269"/>
    </location>
</feature>
<feature type="compositionally biased region" description="Low complexity" evidence="1">
    <location>
        <begin position="955"/>
        <end position="1016"/>
    </location>
</feature>
<comment type="caution">
    <text evidence="3">The sequence shown here is derived from an EMBL/GenBank/DDBJ whole genome shotgun (WGS) entry which is preliminary data.</text>
</comment>
<evidence type="ECO:0000313" key="3">
    <source>
        <dbReference type="EMBL" id="KAL3772578.1"/>
    </source>
</evidence>
<feature type="compositionally biased region" description="Low complexity" evidence="1">
    <location>
        <begin position="1703"/>
        <end position="1735"/>
    </location>
</feature>
<evidence type="ECO:0000256" key="1">
    <source>
        <dbReference type="SAM" id="MobiDB-lite"/>
    </source>
</evidence>
<organism evidence="3 4">
    <name type="scientific">Cyclotella atomus</name>
    <dbReference type="NCBI Taxonomy" id="382360"/>
    <lineage>
        <taxon>Eukaryota</taxon>
        <taxon>Sar</taxon>
        <taxon>Stramenopiles</taxon>
        <taxon>Ochrophyta</taxon>
        <taxon>Bacillariophyta</taxon>
        <taxon>Coscinodiscophyceae</taxon>
        <taxon>Thalassiosirophycidae</taxon>
        <taxon>Stephanodiscales</taxon>
        <taxon>Stephanodiscaceae</taxon>
        <taxon>Cyclotella</taxon>
    </lineage>
</organism>
<feature type="region of interest" description="Disordered" evidence="1">
    <location>
        <begin position="1696"/>
        <end position="1735"/>
    </location>
</feature>
<accession>A0ABD3N903</accession>
<dbReference type="InterPro" id="IPR051941">
    <property type="entry name" value="BG_Antigen-Binding_Lectin"/>
</dbReference>
<dbReference type="EMBL" id="JALLPJ020001264">
    <property type="protein sequence ID" value="KAL3772578.1"/>
    <property type="molecule type" value="Genomic_DNA"/>
</dbReference>
<feature type="compositionally biased region" description="Low complexity" evidence="1">
    <location>
        <begin position="1027"/>
        <end position="1067"/>
    </location>
</feature>
<evidence type="ECO:0000256" key="2">
    <source>
        <dbReference type="SAM" id="SignalP"/>
    </source>
</evidence>
<feature type="compositionally biased region" description="Low complexity" evidence="1">
    <location>
        <begin position="1513"/>
        <end position="1552"/>
    </location>
</feature>
<feature type="region of interest" description="Disordered" evidence="1">
    <location>
        <begin position="929"/>
        <end position="1068"/>
    </location>
</feature>
<dbReference type="Pfam" id="PF22633">
    <property type="entry name" value="F5_F8_type_C_2"/>
    <property type="match status" value="1"/>
</dbReference>
<feature type="compositionally biased region" description="Low complexity" evidence="1">
    <location>
        <begin position="1209"/>
        <end position="1220"/>
    </location>
</feature>